<dbReference type="EMBL" id="CAJNOU010000040">
    <property type="protein sequence ID" value="CAF0827076.1"/>
    <property type="molecule type" value="Genomic_DNA"/>
</dbReference>
<evidence type="ECO:0000313" key="7">
    <source>
        <dbReference type="Proteomes" id="UP000663889"/>
    </source>
</evidence>
<dbReference type="EMBL" id="CAJNOO010001803">
    <property type="protein sequence ID" value="CAF1200726.1"/>
    <property type="molecule type" value="Genomic_DNA"/>
</dbReference>
<reference evidence="1" key="1">
    <citation type="submission" date="2021-02" db="EMBL/GenBank/DDBJ databases">
        <authorList>
            <person name="Nowell W R."/>
        </authorList>
    </citation>
    <scope>NUCLEOTIDE SEQUENCE</scope>
</reference>
<dbReference type="Proteomes" id="UP000663889">
    <property type="component" value="Unassembled WGS sequence"/>
</dbReference>
<organism evidence="1 7">
    <name type="scientific">Rotaria sordida</name>
    <dbReference type="NCBI Taxonomy" id="392033"/>
    <lineage>
        <taxon>Eukaryota</taxon>
        <taxon>Metazoa</taxon>
        <taxon>Spiralia</taxon>
        <taxon>Gnathifera</taxon>
        <taxon>Rotifera</taxon>
        <taxon>Eurotatoria</taxon>
        <taxon>Bdelloidea</taxon>
        <taxon>Philodinida</taxon>
        <taxon>Philodinidae</taxon>
        <taxon>Rotaria</taxon>
    </lineage>
</organism>
<dbReference type="EMBL" id="CAJOAX010001889">
    <property type="protein sequence ID" value="CAF3753796.1"/>
    <property type="molecule type" value="Genomic_DNA"/>
</dbReference>
<dbReference type="Proteomes" id="UP000663864">
    <property type="component" value="Unassembled WGS sequence"/>
</dbReference>
<evidence type="ECO:0000313" key="1">
    <source>
        <dbReference type="EMBL" id="CAF0827076.1"/>
    </source>
</evidence>
<comment type="caution">
    <text evidence="1">The sequence shown here is derived from an EMBL/GenBank/DDBJ whole genome shotgun (WGS) entry which is preliminary data.</text>
</comment>
<dbReference type="EMBL" id="CAJNOT010000890">
    <property type="protein sequence ID" value="CAF1103200.1"/>
    <property type="molecule type" value="Genomic_DNA"/>
</dbReference>
<evidence type="ECO:0000313" key="5">
    <source>
        <dbReference type="EMBL" id="CAF3896173.1"/>
    </source>
</evidence>
<dbReference type="EMBL" id="CAJOBD010004295">
    <property type="protein sequence ID" value="CAF3988826.1"/>
    <property type="molecule type" value="Genomic_DNA"/>
</dbReference>
<dbReference type="Proteomes" id="UP000663874">
    <property type="component" value="Unassembled WGS sequence"/>
</dbReference>
<sequence>MSLLTKIDAQMNYILLLIKQMPKSSKKNMNKPSKKESLLILSENNNNRNAILSLSTSKNNNQEKNLPTNFHLVLKDNQSDLLTSENFPFSHICNRDIRHLPLSKRNDTDLDRLRSCYILTMTDLIGRYLIHKTPDEFRQFLIEKVQCSQSFTDEIIQLLYIWTLHNLQIGRGTRTTTLKQYL</sequence>
<accession>A0A813UQV7</accession>
<evidence type="ECO:0000313" key="2">
    <source>
        <dbReference type="EMBL" id="CAF1103200.1"/>
    </source>
</evidence>
<proteinExistence type="predicted"/>
<dbReference type="Proteomes" id="UP000663823">
    <property type="component" value="Unassembled WGS sequence"/>
</dbReference>
<protein>
    <submittedName>
        <fullName evidence="1">Uncharacterized protein</fullName>
    </submittedName>
</protein>
<name>A0A813UQV7_9BILA</name>
<gene>
    <name evidence="5" type="ORF">FNK824_LOCUS20322</name>
    <name evidence="6" type="ORF">JBS370_LOCUS25605</name>
    <name evidence="4" type="ORF">OTI717_LOCUS15729</name>
    <name evidence="3" type="ORF">RFH988_LOCUS24584</name>
    <name evidence="1" type="ORF">SEV965_LOCUS1918</name>
    <name evidence="2" type="ORF">ZHD862_LOCUS17711</name>
</gene>
<dbReference type="Proteomes" id="UP000663882">
    <property type="component" value="Unassembled WGS sequence"/>
</dbReference>
<dbReference type="AlphaFoldDB" id="A0A813UQV7"/>
<dbReference type="Proteomes" id="UP000663836">
    <property type="component" value="Unassembled WGS sequence"/>
</dbReference>
<evidence type="ECO:0000313" key="3">
    <source>
        <dbReference type="EMBL" id="CAF1200726.1"/>
    </source>
</evidence>
<dbReference type="EMBL" id="CAJOBE010003707">
    <property type="protein sequence ID" value="CAF3896173.1"/>
    <property type="molecule type" value="Genomic_DNA"/>
</dbReference>
<evidence type="ECO:0000313" key="6">
    <source>
        <dbReference type="EMBL" id="CAF3988826.1"/>
    </source>
</evidence>
<dbReference type="OrthoDB" id="10046023at2759"/>
<evidence type="ECO:0000313" key="4">
    <source>
        <dbReference type="EMBL" id="CAF3753796.1"/>
    </source>
</evidence>